<sequence length="321" mass="33374">RMLLLTASLVAAVVSFPFEITPQPVFPVPETTPFEPCGLATRVCMGGSDCASGFCSIVEGATTGCCQDTQWPLPGPQPTPPPFEPSACPLNIPLCISDSDCGFSGYCNHTVGGDNFFGCCQFGPAPSDGPVPPGFPTNLPFPDPDPAPTPVPTGEGCPISVPLCISDSDCSHGETCNHLTSNSPFFGCCSFVGPAPSIGPFPFPFPDPMPTAAPVDLCLDSASLCISDADCGAESMCSHTASNSLFFGCCHFVGVPTEASPLPFPMPDPVPSTVVPFFPPEEQPRCSAELGCLVDSDCEKMEGRCEFVFGNSIGCCSPKFD</sequence>
<protein>
    <submittedName>
        <fullName evidence="2">Uncharacterized protein</fullName>
    </submittedName>
</protein>
<feature type="chain" id="PRO_5042920101" evidence="1">
    <location>
        <begin position="16"/>
        <end position="321"/>
    </location>
</feature>
<evidence type="ECO:0000313" key="3">
    <source>
        <dbReference type="Proteomes" id="UP001328107"/>
    </source>
</evidence>
<dbReference type="EMBL" id="BTRK01000006">
    <property type="protein sequence ID" value="GMR58808.1"/>
    <property type="molecule type" value="Genomic_DNA"/>
</dbReference>
<evidence type="ECO:0000313" key="2">
    <source>
        <dbReference type="EMBL" id="GMR58808.1"/>
    </source>
</evidence>
<accession>A0AAN5D941</accession>
<evidence type="ECO:0000256" key="1">
    <source>
        <dbReference type="SAM" id="SignalP"/>
    </source>
</evidence>
<dbReference type="Proteomes" id="UP001328107">
    <property type="component" value="Unassembled WGS sequence"/>
</dbReference>
<organism evidence="2 3">
    <name type="scientific">Pristionchus mayeri</name>
    <dbReference type="NCBI Taxonomy" id="1317129"/>
    <lineage>
        <taxon>Eukaryota</taxon>
        <taxon>Metazoa</taxon>
        <taxon>Ecdysozoa</taxon>
        <taxon>Nematoda</taxon>
        <taxon>Chromadorea</taxon>
        <taxon>Rhabditida</taxon>
        <taxon>Rhabditina</taxon>
        <taxon>Diplogasteromorpha</taxon>
        <taxon>Diplogasteroidea</taxon>
        <taxon>Neodiplogasteridae</taxon>
        <taxon>Pristionchus</taxon>
    </lineage>
</organism>
<keyword evidence="1" id="KW-0732">Signal</keyword>
<gene>
    <name evidence="2" type="ORF">PMAYCL1PPCAC_29003</name>
</gene>
<name>A0AAN5D941_9BILA</name>
<dbReference type="AlphaFoldDB" id="A0AAN5D941"/>
<proteinExistence type="predicted"/>
<reference evidence="3" key="1">
    <citation type="submission" date="2022-10" db="EMBL/GenBank/DDBJ databases">
        <title>Genome assembly of Pristionchus species.</title>
        <authorList>
            <person name="Yoshida K."/>
            <person name="Sommer R.J."/>
        </authorList>
    </citation>
    <scope>NUCLEOTIDE SEQUENCE [LARGE SCALE GENOMIC DNA]</scope>
    <source>
        <strain evidence="3">RS5460</strain>
    </source>
</reference>
<feature type="signal peptide" evidence="1">
    <location>
        <begin position="1"/>
        <end position="15"/>
    </location>
</feature>
<feature type="non-terminal residue" evidence="2">
    <location>
        <position position="1"/>
    </location>
</feature>
<comment type="caution">
    <text evidence="2">The sequence shown here is derived from an EMBL/GenBank/DDBJ whole genome shotgun (WGS) entry which is preliminary data.</text>
</comment>
<keyword evidence="3" id="KW-1185">Reference proteome</keyword>